<gene>
    <name evidence="2" type="ORF">V6N11_058891</name>
</gene>
<dbReference type="PANTHER" id="PTHR35218">
    <property type="entry name" value="RNASE H DOMAIN-CONTAINING PROTEIN"/>
    <property type="match status" value="1"/>
</dbReference>
<proteinExistence type="predicted"/>
<evidence type="ECO:0000313" key="3">
    <source>
        <dbReference type="Proteomes" id="UP001396334"/>
    </source>
</evidence>
<sequence>MELKSVLMVEVVVCLWVGRIPLLFLLGLSPPIILMMIGNSWRLTGFYGTPETGNRHETWNLLRRLNNTTNTPWCVVGDFNEIILATEKQGGLVRNNSQMQNFRDALSDCHLEDMGYRGNWFTWE</sequence>
<dbReference type="PANTHER" id="PTHR35218:SF9">
    <property type="entry name" value="ENDONUCLEASE_EXONUCLEASE_PHOSPHATASE DOMAIN-CONTAINING PROTEIN"/>
    <property type="match status" value="1"/>
</dbReference>
<organism evidence="2 3">
    <name type="scientific">Hibiscus sabdariffa</name>
    <name type="common">roselle</name>
    <dbReference type="NCBI Taxonomy" id="183260"/>
    <lineage>
        <taxon>Eukaryota</taxon>
        <taxon>Viridiplantae</taxon>
        <taxon>Streptophyta</taxon>
        <taxon>Embryophyta</taxon>
        <taxon>Tracheophyta</taxon>
        <taxon>Spermatophyta</taxon>
        <taxon>Magnoliopsida</taxon>
        <taxon>eudicotyledons</taxon>
        <taxon>Gunneridae</taxon>
        <taxon>Pentapetalae</taxon>
        <taxon>rosids</taxon>
        <taxon>malvids</taxon>
        <taxon>Malvales</taxon>
        <taxon>Malvaceae</taxon>
        <taxon>Malvoideae</taxon>
        <taxon>Hibiscus</taxon>
    </lineage>
</organism>
<evidence type="ECO:0000256" key="1">
    <source>
        <dbReference type="SAM" id="Phobius"/>
    </source>
</evidence>
<comment type="caution">
    <text evidence="2">The sequence shown here is derived from an EMBL/GenBank/DDBJ whole genome shotgun (WGS) entry which is preliminary data.</text>
</comment>
<evidence type="ECO:0000313" key="2">
    <source>
        <dbReference type="EMBL" id="KAK9045001.1"/>
    </source>
</evidence>
<reference evidence="2 3" key="1">
    <citation type="journal article" date="2024" name="G3 (Bethesda)">
        <title>Genome assembly of Hibiscus sabdariffa L. provides insights into metabolisms of medicinal natural products.</title>
        <authorList>
            <person name="Kim T."/>
        </authorList>
    </citation>
    <scope>NUCLEOTIDE SEQUENCE [LARGE SCALE GENOMIC DNA]</scope>
    <source>
        <strain evidence="2">TK-2024</strain>
        <tissue evidence="2">Old leaves</tissue>
    </source>
</reference>
<dbReference type="InterPro" id="IPR036691">
    <property type="entry name" value="Endo/exonu/phosph_ase_sf"/>
</dbReference>
<keyword evidence="3" id="KW-1185">Reference proteome</keyword>
<accession>A0ABR2U5K7</accession>
<dbReference type="Gene3D" id="3.60.10.10">
    <property type="entry name" value="Endonuclease/exonuclease/phosphatase"/>
    <property type="match status" value="1"/>
</dbReference>
<protein>
    <recommendedName>
        <fullName evidence="4">Exo_endo_phos domain-containing protein</fullName>
    </recommendedName>
</protein>
<keyword evidence="1" id="KW-0812">Transmembrane</keyword>
<dbReference type="EMBL" id="JBBPBN010000002">
    <property type="protein sequence ID" value="KAK9045001.1"/>
    <property type="molecule type" value="Genomic_DNA"/>
</dbReference>
<feature type="transmembrane region" description="Helical" evidence="1">
    <location>
        <begin position="6"/>
        <end position="28"/>
    </location>
</feature>
<dbReference type="Proteomes" id="UP001396334">
    <property type="component" value="Unassembled WGS sequence"/>
</dbReference>
<dbReference type="SUPFAM" id="SSF56219">
    <property type="entry name" value="DNase I-like"/>
    <property type="match status" value="1"/>
</dbReference>
<keyword evidence="1" id="KW-1133">Transmembrane helix</keyword>
<keyword evidence="1" id="KW-0472">Membrane</keyword>
<name>A0ABR2U5K7_9ROSI</name>
<evidence type="ECO:0008006" key="4">
    <source>
        <dbReference type="Google" id="ProtNLM"/>
    </source>
</evidence>